<evidence type="ECO:0000313" key="1">
    <source>
        <dbReference type="EMBL" id="EOB04363.1"/>
    </source>
</evidence>
<keyword evidence="2" id="KW-1185">Reference proteome</keyword>
<proteinExistence type="predicted"/>
<protein>
    <submittedName>
        <fullName evidence="1">Uncharacterized protein</fullName>
    </submittedName>
</protein>
<dbReference type="EMBL" id="KB742798">
    <property type="protein sequence ID" value="EOB04363.1"/>
    <property type="molecule type" value="Genomic_DNA"/>
</dbReference>
<sequence length="182" mass="20563">MSKANIQSEDNHTSYCVTRLLNFTDESFFHVQILDHEAASANLQDSPKHLATPETEIFAQKADASMKRMALKQIEVVCAECFDTDWLKRKTHTRPSLTKQKKITLAGCYPFYCIYSPPLTSALSRFSILQALSHSQYTRKDLQAVQRGKSPEVSDSHQAAYIAQTLSRKPAHMAVQANTDRK</sequence>
<dbReference type="AlphaFoldDB" id="R0LVC9"/>
<evidence type="ECO:0000313" key="2">
    <source>
        <dbReference type="Proteomes" id="UP000296049"/>
    </source>
</evidence>
<name>R0LVC9_ANAPL</name>
<gene>
    <name evidence="1" type="ORF">Anapl_16698</name>
</gene>
<dbReference type="Proteomes" id="UP000296049">
    <property type="component" value="Unassembled WGS sequence"/>
</dbReference>
<accession>R0LVC9</accession>
<organism evidence="1 2">
    <name type="scientific">Anas platyrhynchos</name>
    <name type="common">Mallard</name>
    <name type="synonym">Anas boschas</name>
    <dbReference type="NCBI Taxonomy" id="8839"/>
    <lineage>
        <taxon>Eukaryota</taxon>
        <taxon>Metazoa</taxon>
        <taxon>Chordata</taxon>
        <taxon>Craniata</taxon>
        <taxon>Vertebrata</taxon>
        <taxon>Euteleostomi</taxon>
        <taxon>Archelosauria</taxon>
        <taxon>Archosauria</taxon>
        <taxon>Dinosauria</taxon>
        <taxon>Saurischia</taxon>
        <taxon>Theropoda</taxon>
        <taxon>Coelurosauria</taxon>
        <taxon>Aves</taxon>
        <taxon>Neognathae</taxon>
        <taxon>Galloanserae</taxon>
        <taxon>Anseriformes</taxon>
        <taxon>Anatidae</taxon>
        <taxon>Anatinae</taxon>
        <taxon>Anas</taxon>
    </lineage>
</organism>
<reference evidence="2" key="1">
    <citation type="journal article" date="2013" name="Nat. Genet.">
        <title>The duck genome and transcriptome provide insight into an avian influenza virus reservoir species.</title>
        <authorList>
            <person name="Huang Y."/>
            <person name="Li Y."/>
            <person name="Burt D.W."/>
            <person name="Chen H."/>
            <person name="Zhang Y."/>
            <person name="Qian W."/>
            <person name="Kim H."/>
            <person name="Gan S."/>
            <person name="Zhao Y."/>
            <person name="Li J."/>
            <person name="Yi K."/>
            <person name="Feng H."/>
            <person name="Zhu P."/>
            <person name="Li B."/>
            <person name="Liu Q."/>
            <person name="Fairley S."/>
            <person name="Magor K.E."/>
            <person name="Du Z."/>
            <person name="Hu X."/>
            <person name="Goodman L."/>
            <person name="Tafer H."/>
            <person name="Vignal A."/>
            <person name="Lee T."/>
            <person name="Kim K.W."/>
            <person name="Sheng Z."/>
            <person name="An Y."/>
            <person name="Searle S."/>
            <person name="Herrero J."/>
            <person name="Groenen M.A."/>
            <person name="Crooijmans R.P."/>
            <person name="Faraut T."/>
            <person name="Cai Q."/>
            <person name="Webster R.G."/>
            <person name="Aldridge J.R."/>
            <person name="Warren W.C."/>
            <person name="Bartschat S."/>
            <person name="Kehr S."/>
            <person name="Marz M."/>
            <person name="Stadler P.F."/>
            <person name="Smith J."/>
            <person name="Kraus R.H."/>
            <person name="Zhao Y."/>
            <person name="Ren L."/>
            <person name="Fei J."/>
            <person name="Morisson M."/>
            <person name="Kaiser P."/>
            <person name="Griffin D.K."/>
            <person name="Rao M."/>
            <person name="Pitel F."/>
            <person name="Wang J."/>
            <person name="Li N."/>
        </authorList>
    </citation>
    <scope>NUCLEOTIDE SEQUENCE [LARGE SCALE GENOMIC DNA]</scope>
</reference>